<protein>
    <submittedName>
        <fullName evidence="2">Uncharacterized protein</fullName>
    </submittedName>
</protein>
<dbReference type="RefSeq" id="WP_118304558.1">
    <property type="nucleotide sequence ID" value="NZ_BMPA01000001.1"/>
</dbReference>
<reference evidence="3 5" key="1">
    <citation type="submission" date="2019-09" db="EMBL/GenBank/DDBJ databases">
        <title>Butyricimonas paravirosa DSM 105722 (=214-4 = JCM 18677 = CCUG 65563).</title>
        <authorList>
            <person name="Le Roy T."/>
            <person name="Cani P.D."/>
        </authorList>
    </citation>
    <scope>NUCLEOTIDE SEQUENCE [LARGE SCALE GENOMIC DNA]</scope>
    <source>
        <strain evidence="3 5">DSM 105722</strain>
    </source>
</reference>
<evidence type="ECO:0000313" key="3">
    <source>
        <dbReference type="EMBL" id="WOF12849.1"/>
    </source>
</evidence>
<evidence type="ECO:0000313" key="5">
    <source>
        <dbReference type="Proteomes" id="UP001302374"/>
    </source>
</evidence>
<dbReference type="EMBL" id="JAATLI010000001">
    <property type="protein sequence ID" value="NJC16671.1"/>
    <property type="molecule type" value="Genomic_DNA"/>
</dbReference>
<keyword evidence="5" id="KW-1185">Reference proteome</keyword>
<dbReference type="Proteomes" id="UP001302374">
    <property type="component" value="Chromosome"/>
</dbReference>
<evidence type="ECO:0000256" key="1">
    <source>
        <dbReference type="SAM" id="SignalP"/>
    </source>
</evidence>
<reference evidence="2 4" key="2">
    <citation type="submission" date="2020-03" db="EMBL/GenBank/DDBJ databases">
        <title>Genomic Encyclopedia of Type Strains, Phase IV (KMG-IV): sequencing the most valuable type-strain genomes for metagenomic binning, comparative biology and taxonomic classification.</title>
        <authorList>
            <person name="Goeker M."/>
        </authorList>
    </citation>
    <scope>NUCLEOTIDE SEQUENCE [LARGE SCALE GENOMIC DNA]</scope>
    <source>
        <strain evidence="2 4">DSM 105722</strain>
    </source>
</reference>
<evidence type="ECO:0000313" key="4">
    <source>
        <dbReference type="Proteomes" id="UP000576368"/>
    </source>
</evidence>
<keyword evidence="1" id="KW-0732">Signal</keyword>
<accession>A0A7X5Y9H7</accession>
<feature type="signal peptide" evidence="1">
    <location>
        <begin position="1"/>
        <end position="20"/>
    </location>
</feature>
<dbReference type="EMBL" id="CP043839">
    <property type="protein sequence ID" value="WOF12849.1"/>
    <property type="molecule type" value="Genomic_DNA"/>
</dbReference>
<gene>
    <name evidence="3" type="ORF">F1644_11520</name>
    <name evidence="2" type="ORF">GGR15_000273</name>
</gene>
<name>A0A7X5Y9H7_9BACT</name>
<organism evidence="2 4">
    <name type="scientific">Butyricimonas paravirosa</name>
    <dbReference type="NCBI Taxonomy" id="1472417"/>
    <lineage>
        <taxon>Bacteria</taxon>
        <taxon>Pseudomonadati</taxon>
        <taxon>Bacteroidota</taxon>
        <taxon>Bacteroidia</taxon>
        <taxon>Bacteroidales</taxon>
        <taxon>Odoribacteraceae</taxon>
        <taxon>Butyricimonas</taxon>
    </lineage>
</organism>
<dbReference type="GeneID" id="86891931"/>
<feature type="chain" id="PRO_5031273579" evidence="1">
    <location>
        <begin position="21"/>
        <end position="237"/>
    </location>
</feature>
<sequence>MKKIILTLYVCLSCIMIANARWNPSVVDTLSKRVISGLEVIPIRTTYESGGVYWKLRASDFKDYFVRFESKYPGAINYNLNSDKVNEVIADWEDEIWETIVPAEIKALEEFDVGLFIDKDGRVFTAEFSMPDETFQKLEKLSKNTLKNLYRNLIKERCKAIKEVDFQILDTDSDFDRRILLDVCGSFGIGNEYTTIFLNKTGYDMFGTFSPWRLPKDEFNRLLKKNEAEMNSRKQDE</sequence>
<dbReference type="AlphaFoldDB" id="A0A7X5Y9H7"/>
<proteinExistence type="predicted"/>
<evidence type="ECO:0000313" key="2">
    <source>
        <dbReference type="EMBL" id="NJC16671.1"/>
    </source>
</evidence>
<dbReference type="Proteomes" id="UP000576368">
    <property type="component" value="Unassembled WGS sequence"/>
</dbReference>